<reference evidence="2 3" key="1">
    <citation type="submission" date="2024-06" db="EMBL/GenBank/DDBJ databases">
        <authorList>
            <person name="Li F."/>
        </authorList>
    </citation>
    <scope>NUCLEOTIDE SEQUENCE [LARGE SCALE GENOMIC DNA]</scope>
    <source>
        <strain evidence="2 3">GXAS 311</strain>
    </source>
</reference>
<organism evidence="2 3">
    <name type="scientific">Aliikangiella maris</name>
    <dbReference type="NCBI Taxonomy" id="3162458"/>
    <lineage>
        <taxon>Bacteria</taxon>
        <taxon>Pseudomonadati</taxon>
        <taxon>Pseudomonadota</taxon>
        <taxon>Gammaproteobacteria</taxon>
        <taxon>Oceanospirillales</taxon>
        <taxon>Pleioneaceae</taxon>
        <taxon>Aliikangiella</taxon>
    </lineage>
</organism>
<evidence type="ECO:0000256" key="1">
    <source>
        <dbReference type="SAM" id="MobiDB-lite"/>
    </source>
</evidence>
<feature type="compositionally biased region" description="Acidic residues" evidence="1">
    <location>
        <begin position="192"/>
        <end position="226"/>
    </location>
</feature>
<comment type="caution">
    <text evidence="2">The sequence shown here is derived from an EMBL/GenBank/DDBJ whole genome shotgun (WGS) entry which is preliminary data.</text>
</comment>
<gene>
    <name evidence="2" type="ORF">ABVT43_03800</name>
</gene>
<name>A0ABV2BQT8_9GAMM</name>
<keyword evidence="3" id="KW-1185">Reference proteome</keyword>
<protein>
    <submittedName>
        <fullName evidence="2">Uncharacterized protein</fullName>
    </submittedName>
</protein>
<dbReference type="RefSeq" id="WP_353873802.1">
    <property type="nucleotide sequence ID" value="NZ_JBEVCJ010000003.1"/>
</dbReference>
<proteinExistence type="predicted"/>
<feature type="region of interest" description="Disordered" evidence="1">
    <location>
        <begin position="190"/>
        <end position="226"/>
    </location>
</feature>
<dbReference type="EMBL" id="JBEVCJ010000003">
    <property type="protein sequence ID" value="MET1254246.1"/>
    <property type="molecule type" value="Genomic_DNA"/>
</dbReference>
<dbReference type="Proteomes" id="UP001548189">
    <property type="component" value="Unassembled WGS sequence"/>
</dbReference>
<evidence type="ECO:0000313" key="2">
    <source>
        <dbReference type="EMBL" id="MET1254246.1"/>
    </source>
</evidence>
<accession>A0ABV2BQT8</accession>
<evidence type="ECO:0000313" key="3">
    <source>
        <dbReference type="Proteomes" id="UP001548189"/>
    </source>
</evidence>
<sequence length="303" mass="33754">MSFNAFQSINRRCLGALKLIDAATGVVLRSAFKVSTNQLQLFQNASALFVIQNAQGLDAHTSEFEEVPSEPAIESLSFQILIEDPQNYYLPRFASIKLPRNPVNQQENSVGKPIEINLHSAAKARLNTNWSVIRASLTQQVNEETQRPLQGALLRVIRIEDEVLLATGLSDLRGEAIIIVTGIPVTNFSVETNEEDVEEEDVEEEDVEEEDELDDDNDNENEDNNSNELDEQFAAVGEVTNVTTPVRIEVIVDPQLPWPVDTDQLEQNAAVWIRNNDEPTLLSLKTGRTETTTITVSVTDDEP</sequence>